<dbReference type="Gene3D" id="3.40.50.150">
    <property type="entry name" value="Vaccinia Virus protein VP39"/>
    <property type="match status" value="1"/>
</dbReference>
<name>K9WD35_9CYAN</name>
<feature type="domain" description="Methyltransferase type 11" evidence="2">
    <location>
        <begin position="171"/>
        <end position="221"/>
    </location>
</feature>
<dbReference type="GO" id="GO:0032259">
    <property type="term" value="P:methylation"/>
    <property type="evidence" value="ECO:0007669"/>
    <property type="project" value="UniProtKB-KW"/>
</dbReference>
<dbReference type="RefSeq" id="WP_015181868.1">
    <property type="nucleotide sequence ID" value="NC_019738.1"/>
</dbReference>
<reference evidence="3 4" key="1">
    <citation type="submission" date="2012-06" db="EMBL/GenBank/DDBJ databases">
        <title>Finished chromosome of genome of Microcoleus sp. PCC 7113.</title>
        <authorList>
            <consortium name="US DOE Joint Genome Institute"/>
            <person name="Gugger M."/>
            <person name="Coursin T."/>
            <person name="Rippka R."/>
            <person name="Tandeau De Marsac N."/>
            <person name="Huntemann M."/>
            <person name="Wei C.-L."/>
            <person name="Han J."/>
            <person name="Detter J.C."/>
            <person name="Han C."/>
            <person name="Tapia R."/>
            <person name="Chen A."/>
            <person name="Kyrpides N."/>
            <person name="Mavromatis K."/>
            <person name="Markowitz V."/>
            <person name="Szeto E."/>
            <person name="Ivanova N."/>
            <person name="Pagani I."/>
            <person name="Pati A."/>
            <person name="Goodwin L."/>
            <person name="Nordberg H.P."/>
            <person name="Cantor M.N."/>
            <person name="Hua S.X."/>
            <person name="Woyke T."/>
            <person name="Kerfeld C.A."/>
        </authorList>
    </citation>
    <scope>NUCLEOTIDE SEQUENCE [LARGE SCALE GENOMIC DNA]</scope>
    <source>
        <strain evidence="3 4">PCC 7113</strain>
    </source>
</reference>
<dbReference type="GO" id="GO:0008757">
    <property type="term" value="F:S-adenosylmethionine-dependent methyltransferase activity"/>
    <property type="evidence" value="ECO:0007669"/>
    <property type="project" value="InterPro"/>
</dbReference>
<organism evidence="3 4">
    <name type="scientific">Allocoleopsis franciscana PCC 7113</name>
    <dbReference type="NCBI Taxonomy" id="1173027"/>
    <lineage>
        <taxon>Bacteria</taxon>
        <taxon>Bacillati</taxon>
        <taxon>Cyanobacteriota</taxon>
        <taxon>Cyanophyceae</taxon>
        <taxon>Coleofasciculales</taxon>
        <taxon>Coleofasciculaceae</taxon>
        <taxon>Allocoleopsis</taxon>
        <taxon>Allocoleopsis franciscana</taxon>
    </lineage>
</organism>
<dbReference type="HOGENOM" id="CLU_884644_0_0_3"/>
<dbReference type="InterPro" id="IPR050447">
    <property type="entry name" value="Erg6_SMT_methyltransf"/>
</dbReference>
<dbReference type="SUPFAM" id="SSF158997">
    <property type="entry name" value="Trm112p-like"/>
    <property type="match status" value="1"/>
</dbReference>
<keyword evidence="3" id="KW-0830">Ubiquinone</keyword>
<dbReference type="Gene3D" id="2.20.25.10">
    <property type="match status" value="1"/>
</dbReference>
<dbReference type="CDD" id="cd02440">
    <property type="entry name" value="AdoMet_MTases"/>
    <property type="match status" value="1"/>
</dbReference>
<dbReference type="EMBL" id="CP003630">
    <property type="protein sequence ID" value="AFZ17716.1"/>
    <property type="molecule type" value="Genomic_DNA"/>
</dbReference>
<evidence type="ECO:0000313" key="4">
    <source>
        <dbReference type="Proteomes" id="UP000010471"/>
    </source>
</evidence>
<accession>K9WD35</accession>
<keyword evidence="1" id="KW-0808">Transferase</keyword>
<keyword evidence="4" id="KW-1185">Reference proteome</keyword>
<dbReference type="KEGG" id="mic:Mic7113_1860"/>
<dbReference type="InterPro" id="IPR029063">
    <property type="entry name" value="SAM-dependent_MTases_sf"/>
</dbReference>
<gene>
    <name evidence="3" type="ORF">Mic7113_1860</name>
</gene>
<dbReference type="eggNOG" id="COG2226">
    <property type="taxonomic scope" value="Bacteria"/>
</dbReference>
<evidence type="ECO:0000313" key="3">
    <source>
        <dbReference type="EMBL" id="AFZ17716.1"/>
    </source>
</evidence>
<evidence type="ECO:0000256" key="1">
    <source>
        <dbReference type="ARBA" id="ARBA00022679"/>
    </source>
</evidence>
<dbReference type="eggNOG" id="COG2835">
    <property type="taxonomic scope" value="Bacteria"/>
</dbReference>
<dbReference type="PANTHER" id="PTHR44068">
    <property type="entry name" value="ZGC:194242"/>
    <property type="match status" value="1"/>
</dbReference>
<proteinExistence type="predicted"/>
<dbReference type="SUPFAM" id="SSF53335">
    <property type="entry name" value="S-adenosyl-L-methionine-dependent methyltransferases"/>
    <property type="match status" value="1"/>
</dbReference>
<dbReference type="PANTHER" id="PTHR44068:SF11">
    <property type="entry name" value="GERANYL DIPHOSPHATE 2-C-METHYLTRANSFERASE"/>
    <property type="match status" value="1"/>
</dbReference>
<dbReference type="Pfam" id="PF08241">
    <property type="entry name" value="Methyltransf_11"/>
    <property type="match status" value="1"/>
</dbReference>
<dbReference type="PATRIC" id="fig|1173027.3.peg.2056"/>
<dbReference type="InterPro" id="IPR013216">
    <property type="entry name" value="Methyltransf_11"/>
</dbReference>
<evidence type="ECO:0000259" key="2">
    <source>
        <dbReference type="Pfam" id="PF08241"/>
    </source>
</evidence>
<dbReference type="STRING" id="1173027.Mic7113_1860"/>
<dbReference type="Proteomes" id="UP000010471">
    <property type="component" value="Chromosome"/>
</dbReference>
<sequence length="343" mass="38771">MLNQSVGLTDLLSKSLAENRSMNIQAKLPTSMHQMLSCPVCRSQVILNQEQIDCTNPSCKMQFPIVDGIPVLINESSSIFSFSDFLSQKDTTFTFQSQSKLKKFLTNRLPDINANMKGKRNYNKFLELVKKQNERPKILVLGGGIVGDGMEEILSNPSVELVSSDVSFGPCTALICDAHDIPFEDNSFDGVIAQAVLEHVLDPNRCVEEIHRVLKENGVVYAETPFMQQVHMGRYDFTRFTHLGHRRLFRKFEEVSSGPTCGPGMALAWSYQYFLLSFVKSSAAKNIVKAFTRLTSFWLKYFDYFLIDKPGTFDAASGYYFIGTKSDRVLGDRELIKLYRGIQ</sequence>
<protein>
    <submittedName>
        <fullName evidence="3">Methylase involved in ubiquinone/menaquinone biosynthesis</fullName>
    </submittedName>
</protein>
<keyword evidence="3" id="KW-0489">Methyltransferase</keyword>
<dbReference type="AlphaFoldDB" id="K9WD35"/>